<proteinExistence type="predicted"/>
<reference evidence="1" key="2">
    <citation type="journal article" date="2015" name="Fish Shellfish Immunol.">
        <title>Early steps in the European eel (Anguilla anguilla)-Vibrio vulnificus interaction in the gills: Role of the RtxA13 toxin.</title>
        <authorList>
            <person name="Callol A."/>
            <person name="Pajuelo D."/>
            <person name="Ebbesson L."/>
            <person name="Teles M."/>
            <person name="MacKenzie S."/>
            <person name="Amaro C."/>
        </authorList>
    </citation>
    <scope>NUCLEOTIDE SEQUENCE</scope>
</reference>
<organism evidence="1">
    <name type="scientific">Anguilla anguilla</name>
    <name type="common">European freshwater eel</name>
    <name type="synonym">Muraena anguilla</name>
    <dbReference type="NCBI Taxonomy" id="7936"/>
    <lineage>
        <taxon>Eukaryota</taxon>
        <taxon>Metazoa</taxon>
        <taxon>Chordata</taxon>
        <taxon>Craniata</taxon>
        <taxon>Vertebrata</taxon>
        <taxon>Euteleostomi</taxon>
        <taxon>Actinopterygii</taxon>
        <taxon>Neopterygii</taxon>
        <taxon>Teleostei</taxon>
        <taxon>Anguilliformes</taxon>
        <taxon>Anguillidae</taxon>
        <taxon>Anguilla</taxon>
    </lineage>
</organism>
<dbReference type="EMBL" id="GBXM01005041">
    <property type="protein sequence ID" value="JAI03537.1"/>
    <property type="molecule type" value="Transcribed_RNA"/>
</dbReference>
<dbReference type="AlphaFoldDB" id="A0A0E9XM76"/>
<accession>A0A0E9XM76</accession>
<name>A0A0E9XM76_ANGAN</name>
<evidence type="ECO:0000313" key="1">
    <source>
        <dbReference type="EMBL" id="JAI03537.1"/>
    </source>
</evidence>
<sequence>METDIFSRITCFGPYQHTHHHGFPYEKVMSKYEKEYQGNVCCACLHCLCHVTHMLYNLTCVFYNMHTLHILQWYKWIYSHHQWHFKNIYSFHFHIIN</sequence>
<reference evidence="1" key="1">
    <citation type="submission" date="2014-11" db="EMBL/GenBank/DDBJ databases">
        <authorList>
            <person name="Amaro Gonzalez C."/>
        </authorList>
    </citation>
    <scope>NUCLEOTIDE SEQUENCE</scope>
</reference>
<protein>
    <submittedName>
        <fullName evidence="1">Uncharacterized protein</fullName>
    </submittedName>
</protein>